<evidence type="ECO:0000256" key="7">
    <source>
        <dbReference type="PROSITE-ProRule" id="PRU00723"/>
    </source>
</evidence>
<evidence type="ECO:0000256" key="3">
    <source>
        <dbReference type="ARBA" id="ARBA00022723"/>
    </source>
</evidence>
<dbReference type="Gene3D" id="4.10.1000.10">
    <property type="entry name" value="Zinc finger, CCCH-type"/>
    <property type="match status" value="1"/>
</dbReference>
<sequence length="254" mass="29125">MSRSRLCFEWTKTGTCKHGDKCKFVHGDISEAINLPELKGRNRSNQELLRQQCEIRQSVKNREDLLNQYNEIHLDNFKLSKSCMIDRYYTQLYAADTNGCKGNDVSICMHSNTICIVSLAFGHEILTKGKKCVKVEFGKSRDHHNLLENEVQGKRKKGGIWVDETTILCEITCDDGSVYKIPSCIRARLAEVNSRLLEEPNLLNEKPRTDGYIGLFIPKVGDVMNIQKSLLTASDYIRFFKERQEKEMEAELPA</sequence>
<evidence type="ECO:0000256" key="5">
    <source>
        <dbReference type="ARBA" id="ARBA00022833"/>
    </source>
</evidence>
<gene>
    <name evidence="9" type="ORF">AV274_2055</name>
</gene>
<organism evidence="9 10">
    <name type="scientific">Blastocystis sp. subtype 1 (strain ATCC 50177 / NandII)</name>
    <dbReference type="NCBI Taxonomy" id="478820"/>
    <lineage>
        <taxon>Eukaryota</taxon>
        <taxon>Sar</taxon>
        <taxon>Stramenopiles</taxon>
        <taxon>Bigyra</taxon>
        <taxon>Opalozoa</taxon>
        <taxon>Opalinata</taxon>
        <taxon>Blastocystidae</taxon>
        <taxon>Blastocystis</taxon>
    </lineage>
</organism>
<dbReference type="InterPro" id="IPR011053">
    <property type="entry name" value="Single_hybrid_motif"/>
</dbReference>
<evidence type="ECO:0000313" key="9">
    <source>
        <dbReference type="EMBL" id="OAO16230.1"/>
    </source>
</evidence>
<dbReference type="InterPro" id="IPR033753">
    <property type="entry name" value="GCV_H/Fam206"/>
</dbReference>
<accession>A0A196SGP2</accession>
<keyword evidence="3 7" id="KW-0479">Metal-binding</keyword>
<dbReference type="PROSITE" id="PS50103">
    <property type="entry name" value="ZF_C3H1"/>
    <property type="match status" value="1"/>
</dbReference>
<dbReference type="GO" id="GO:0008270">
    <property type="term" value="F:zinc ion binding"/>
    <property type="evidence" value="ECO:0007669"/>
    <property type="project" value="UniProtKB-KW"/>
</dbReference>
<dbReference type="EMBL" id="LXWW01000093">
    <property type="protein sequence ID" value="OAO16230.1"/>
    <property type="molecule type" value="Genomic_DNA"/>
</dbReference>
<name>A0A196SGP2_BLAHN</name>
<dbReference type="PANTHER" id="PTHR13651">
    <property type="entry name" value="PROTEIN ABITRAM"/>
    <property type="match status" value="1"/>
</dbReference>
<dbReference type="Proteomes" id="UP000078348">
    <property type="component" value="Unassembled WGS sequence"/>
</dbReference>
<dbReference type="InterPro" id="IPR036855">
    <property type="entry name" value="Znf_CCCH_sf"/>
</dbReference>
<dbReference type="Pfam" id="PF01597">
    <property type="entry name" value="GCV_H"/>
    <property type="match status" value="1"/>
</dbReference>
<dbReference type="SUPFAM" id="SSF51230">
    <property type="entry name" value="Single hybrid motif"/>
    <property type="match status" value="1"/>
</dbReference>
<dbReference type="InterPro" id="IPR000571">
    <property type="entry name" value="Znf_CCCH"/>
</dbReference>
<evidence type="ECO:0000256" key="1">
    <source>
        <dbReference type="ARBA" id="ARBA00010764"/>
    </source>
</evidence>
<dbReference type="PANTHER" id="PTHR13651:SF0">
    <property type="entry name" value="PROTEIN ABITRAM"/>
    <property type="match status" value="1"/>
</dbReference>
<dbReference type="InterPro" id="IPR039169">
    <property type="entry name" value="Abitram"/>
</dbReference>
<proteinExistence type="inferred from homology"/>
<dbReference type="GO" id="GO:0005634">
    <property type="term" value="C:nucleus"/>
    <property type="evidence" value="ECO:0007669"/>
    <property type="project" value="TreeGrafter"/>
</dbReference>
<keyword evidence="5 7" id="KW-0862">Zinc</keyword>
<evidence type="ECO:0000256" key="4">
    <source>
        <dbReference type="ARBA" id="ARBA00022771"/>
    </source>
</evidence>
<dbReference type="OrthoDB" id="48130at2759"/>
<feature type="zinc finger region" description="C3H1-type" evidence="7">
    <location>
        <begin position="1"/>
        <end position="29"/>
    </location>
</feature>
<keyword evidence="4 7" id="KW-0863">Zinc-finger</keyword>
<dbReference type="SUPFAM" id="SSF90229">
    <property type="entry name" value="CCCH zinc finger"/>
    <property type="match status" value="1"/>
</dbReference>
<dbReference type="SMART" id="SM00356">
    <property type="entry name" value="ZnF_C3H1"/>
    <property type="match status" value="1"/>
</dbReference>
<dbReference type="STRING" id="478820.A0A196SGP2"/>
<evidence type="ECO:0000256" key="6">
    <source>
        <dbReference type="ARBA" id="ARBA00030463"/>
    </source>
</evidence>
<evidence type="ECO:0000313" key="10">
    <source>
        <dbReference type="Proteomes" id="UP000078348"/>
    </source>
</evidence>
<dbReference type="Gene3D" id="2.40.50.100">
    <property type="match status" value="1"/>
</dbReference>
<reference evidence="9 10" key="1">
    <citation type="submission" date="2016-05" db="EMBL/GenBank/DDBJ databases">
        <title>Nuclear genome of Blastocystis sp. subtype 1 NandII.</title>
        <authorList>
            <person name="Gentekaki E."/>
            <person name="Curtis B."/>
            <person name="Stairs C."/>
            <person name="Eme L."/>
            <person name="Herman E."/>
            <person name="Klimes V."/>
            <person name="Arias M.C."/>
            <person name="Elias M."/>
            <person name="Hilliou F."/>
            <person name="Klute M."/>
            <person name="Malik S.-B."/>
            <person name="Pightling A."/>
            <person name="Rachubinski R."/>
            <person name="Salas D."/>
            <person name="Schlacht A."/>
            <person name="Suga H."/>
            <person name="Archibald J."/>
            <person name="Ball S.G."/>
            <person name="Clark G."/>
            <person name="Dacks J."/>
            <person name="Van Der Giezen M."/>
            <person name="Tsaousis A."/>
            <person name="Roger A."/>
        </authorList>
    </citation>
    <scope>NUCLEOTIDE SEQUENCE [LARGE SCALE GENOMIC DNA]</scope>
    <source>
        <strain evidence="10">ATCC 50177 / NandII</strain>
    </source>
</reference>
<comment type="caution">
    <text evidence="9">The sequence shown here is derived from an EMBL/GenBank/DDBJ whole genome shotgun (WGS) entry which is preliminary data.</text>
</comment>
<dbReference type="Pfam" id="PF00642">
    <property type="entry name" value="zf-CCCH"/>
    <property type="match status" value="1"/>
</dbReference>
<evidence type="ECO:0000256" key="2">
    <source>
        <dbReference type="ARBA" id="ARBA00019325"/>
    </source>
</evidence>
<protein>
    <recommendedName>
        <fullName evidence="2">Protein Abitram</fullName>
    </recommendedName>
    <alternativeName>
        <fullName evidence="6">Actin-binding transcription modulator</fullName>
    </alternativeName>
</protein>
<feature type="domain" description="C3H1-type" evidence="8">
    <location>
        <begin position="1"/>
        <end position="29"/>
    </location>
</feature>
<evidence type="ECO:0000259" key="8">
    <source>
        <dbReference type="PROSITE" id="PS50103"/>
    </source>
</evidence>
<dbReference type="AlphaFoldDB" id="A0A196SGP2"/>
<keyword evidence="10" id="KW-1185">Reference proteome</keyword>
<comment type="similarity">
    <text evidence="1">Belongs to the ABITRAM family.</text>
</comment>